<dbReference type="EC" id="2.1.1.-" evidence="6"/>
<proteinExistence type="predicted"/>
<evidence type="ECO:0000256" key="3">
    <source>
        <dbReference type="ARBA" id="ARBA00022679"/>
    </source>
</evidence>
<evidence type="ECO:0000256" key="1">
    <source>
        <dbReference type="ARBA" id="ARBA00022552"/>
    </source>
</evidence>
<evidence type="ECO:0000256" key="2">
    <source>
        <dbReference type="ARBA" id="ARBA00022603"/>
    </source>
</evidence>
<evidence type="ECO:0000259" key="5">
    <source>
        <dbReference type="Pfam" id="PF10672"/>
    </source>
</evidence>
<dbReference type="EMBL" id="JBHTLR010000023">
    <property type="protein sequence ID" value="MFD1218094.1"/>
    <property type="molecule type" value="Genomic_DNA"/>
</dbReference>
<dbReference type="RefSeq" id="WP_230439086.1">
    <property type="nucleotide sequence ID" value="NZ_CP087715.1"/>
</dbReference>
<evidence type="ECO:0000313" key="6">
    <source>
        <dbReference type="EMBL" id="MFD1218094.1"/>
    </source>
</evidence>
<organism evidence="6 7">
    <name type="scientific">Microbulbifer celer</name>
    <dbReference type="NCBI Taxonomy" id="435905"/>
    <lineage>
        <taxon>Bacteria</taxon>
        <taxon>Pseudomonadati</taxon>
        <taxon>Pseudomonadota</taxon>
        <taxon>Gammaproteobacteria</taxon>
        <taxon>Cellvibrionales</taxon>
        <taxon>Microbulbiferaceae</taxon>
        <taxon>Microbulbifer</taxon>
    </lineage>
</organism>
<dbReference type="GO" id="GO:0032259">
    <property type="term" value="P:methylation"/>
    <property type="evidence" value="ECO:0007669"/>
    <property type="project" value="UniProtKB-KW"/>
</dbReference>
<dbReference type="SUPFAM" id="SSF53335">
    <property type="entry name" value="S-adenosyl-L-methionine-dependent methyltransferases"/>
    <property type="match status" value="1"/>
</dbReference>
<keyword evidence="7" id="KW-1185">Reference proteome</keyword>
<dbReference type="PANTHER" id="PTHR43042:SF3">
    <property type="entry name" value="RIBOSOMAL RNA LARGE SUBUNIT METHYLTRANSFERASE YWBD-RELATED"/>
    <property type="match status" value="1"/>
</dbReference>
<reference evidence="7" key="1">
    <citation type="journal article" date="2019" name="Int. J. Syst. Evol. Microbiol.">
        <title>The Global Catalogue of Microorganisms (GCM) 10K type strain sequencing project: providing services to taxonomists for standard genome sequencing and annotation.</title>
        <authorList>
            <consortium name="The Broad Institute Genomics Platform"/>
            <consortium name="The Broad Institute Genome Sequencing Center for Infectious Disease"/>
            <person name="Wu L."/>
            <person name="Ma J."/>
        </authorList>
    </citation>
    <scope>NUCLEOTIDE SEQUENCE [LARGE SCALE GENOMIC DNA]</scope>
    <source>
        <strain evidence="7">CCUG 54356</strain>
    </source>
</reference>
<evidence type="ECO:0000313" key="7">
    <source>
        <dbReference type="Proteomes" id="UP001597264"/>
    </source>
</evidence>
<dbReference type="InterPro" id="IPR029063">
    <property type="entry name" value="SAM-dependent_MTases_sf"/>
</dbReference>
<accession>A0ABW3UCQ5</accession>
<keyword evidence="3 6" id="KW-0808">Transferase</keyword>
<keyword evidence="4" id="KW-0949">S-adenosyl-L-methionine</keyword>
<dbReference type="Pfam" id="PF10672">
    <property type="entry name" value="Methyltrans_SAM"/>
    <property type="match status" value="1"/>
</dbReference>
<gene>
    <name evidence="6" type="ORF">ACFQ2X_15925</name>
</gene>
<dbReference type="Gene3D" id="3.40.50.150">
    <property type="entry name" value="Vaccinia Virus protein VP39"/>
    <property type="match status" value="1"/>
</dbReference>
<dbReference type="Proteomes" id="UP001597264">
    <property type="component" value="Unassembled WGS sequence"/>
</dbReference>
<protein>
    <submittedName>
        <fullName evidence="6">Class I SAM-dependent methyltransferase</fullName>
        <ecNumber evidence="6">2.1.1.-</ecNumber>
    </submittedName>
</protein>
<keyword evidence="2 6" id="KW-0489">Methyltransferase</keyword>
<feature type="domain" description="S-adenosylmethionine-dependent methyltransferase" evidence="5">
    <location>
        <begin position="30"/>
        <end position="314"/>
    </location>
</feature>
<evidence type="ECO:0000256" key="4">
    <source>
        <dbReference type="ARBA" id="ARBA00022691"/>
    </source>
</evidence>
<keyword evidence="1" id="KW-0698">rRNA processing</keyword>
<dbReference type="GO" id="GO:0008168">
    <property type="term" value="F:methyltransferase activity"/>
    <property type="evidence" value="ECO:0007669"/>
    <property type="project" value="UniProtKB-KW"/>
</dbReference>
<dbReference type="InterPro" id="IPR019614">
    <property type="entry name" value="SAM-dep_methyl-trfase"/>
</dbReference>
<name>A0ABW3UCQ5_9GAMM</name>
<dbReference type="PANTHER" id="PTHR43042">
    <property type="entry name" value="SAM-DEPENDENT METHYLTRANSFERASE"/>
    <property type="match status" value="1"/>
</dbReference>
<sequence>MSTTLNWDPLLQVVSSKLEVCLPESPADSRRLFHGRGYCYPGFERVCIDSYQPVILVTLFEEYEKEAALVAELWRLAAPQGYTGIAVQRRYQKRAPIEWEAGELLEAPMAQRGGLRFPLTFDRQNVGFFLDIEPGRQWLEQQVWDKTGQLESLKLLNLFAFTCAFSVVARAAGELEILNIDLNKGVLKRGQINHQLNQLSTKGIRFQARDALRDFKRYDRSGPFQLAVVDPPTRQKGAFDVDENYARLLEKLPACLADEADLLLVLNSPAHSEAEFRALIHNAHPGYAVVERLPQNPDFPDKDPDAALKMLYVRFSREL</sequence>
<comment type="caution">
    <text evidence="6">The sequence shown here is derived from an EMBL/GenBank/DDBJ whole genome shotgun (WGS) entry which is preliminary data.</text>
</comment>